<evidence type="ECO:0000313" key="2">
    <source>
        <dbReference type="Proteomes" id="UP001277972"/>
    </source>
</evidence>
<proteinExistence type="predicted"/>
<keyword evidence="2" id="KW-1185">Reference proteome</keyword>
<comment type="caution">
    <text evidence="1">The sequence shown here is derived from an EMBL/GenBank/DDBJ whole genome shotgun (WGS) entry which is preliminary data.</text>
</comment>
<protein>
    <submittedName>
        <fullName evidence="1">Uncharacterized protein</fullName>
    </submittedName>
</protein>
<accession>A0ACC6M779</accession>
<gene>
    <name evidence="1" type="ORF">SH601_12475</name>
</gene>
<reference evidence="1" key="1">
    <citation type="submission" date="2023-11" db="EMBL/GenBank/DDBJ databases">
        <title>Gracilibacillus pellucida a moderately halophilic bacterium isolated from saline soil in Xinjiang province.</title>
        <authorList>
            <person name="Zhang Z."/>
            <person name="Tan F."/>
            <person name="Wang Y."/>
            <person name="Xia M."/>
        </authorList>
    </citation>
    <scope>NUCLEOTIDE SEQUENCE</scope>
    <source>
        <strain evidence="1">S3-1-1</strain>
    </source>
</reference>
<dbReference type="Proteomes" id="UP001277972">
    <property type="component" value="Unassembled WGS sequence"/>
</dbReference>
<dbReference type="EMBL" id="JAWZSR010000007">
    <property type="protein sequence ID" value="MDX8046799.1"/>
    <property type="molecule type" value="Genomic_DNA"/>
</dbReference>
<name>A0ACC6M779_9BACI</name>
<evidence type="ECO:0000313" key="1">
    <source>
        <dbReference type="EMBL" id="MDX8046799.1"/>
    </source>
</evidence>
<organism evidence="1 2">
    <name type="scientific">Gracilibacillus pellucidus</name>
    <dbReference type="NCBI Taxonomy" id="3095368"/>
    <lineage>
        <taxon>Bacteria</taxon>
        <taxon>Bacillati</taxon>
        <taxon>Bacillota</taxon>
        <taxon>Bacilli</taxon>
        <taxon>Bacillales</taxon>
        <taxon>Bacillaceae</taxon>
        <taxon>Gracilibacillus</taxon>
    </lineage>
</organism>
<sequence>MFKWEQLHQYGILIIVLEENNEAKWIIALGDDFYYDQNTMEPPVGDILLYEAALEDNEVIPLQYQKE</sequence>